<dbReference type="Gene3D" id="3.30.1330.70">
    <property type="entry name" value="Holliday junction resolvase RusA"/>
    <property type="match status" value="1"/>
</dbReference>
<organism evidence="2 3">
    <name type="scientific">Nocardioides bruguierae</name>
    <dbReference type="NCBI Taxonomy" id="2945102"/>
    <lineage>
        <taxon>Bacteria</taxon>
        <taxon>Bacillati</taxon>
        <taxon>Actinomycetota</taxon>
        <taxon>Actinomycetes</taxon>
        <taxon>Propionibacteriales</taxon>
        <taxon>Nocardioidaceae</taxon>
        <taxon>Nocardioides</taxon>
    </lineage>
</organism>
<feature type="region of interest" description="Disordered" evidence="1">
    <location>
        <begin position="140"/>
        <end position="165"/>
    </location>
</feature>
<accession>A0A9X2DAZ2</accession>
<keyword evidence="3" id="KW-1185">Reference proteome</keyword>
<dbReference type="GO" id="GO:0000287">
    <property type="term" value="F:magnesium ion binding"/>
    <property type="evidence" value="ECO:0007669"/>
    <property type="project" value="InterPro"/>
</dbReference>
<reference evidence="2" key="1">
    <citation type="submission" date="2022-05" db="EMBL/GenBank/DDBJ databases">
        <authorList>
            <person name="Tuo L."/>
        </authorList>
    </citation>
    <scope>NUCLEOTIDE SEQUENCE</scope>
    <source>
        <strain evidence="2">BSK12Z-4</strain>
    </source>
</reference>
<proteinExistence type="predicted"/>
<evidence type="ECO:0000313" key="2">
    <source>
        <dbReference type="EMBL" id="MCM0622603.1"/>
    </source>
</evidence>
<dbReference type="GO" id="GO:0006281">
    <property type="term" value="P:DNA repair"/>
    <property type="evidence" value="ECO:0007669"/>
    <property type="project" value="InterPro"/>
</dbReference>
<name>A0A9X2DAZ2_9ACTN</name>
<dbReference type="SUPFAM" id="SSF103084">
    <property type="entry name" value="Holliday junction resolvase RusA"/>
    <property type="match status" value="1"/>
</dbReference>
<evidence type="ECO:0000256" key="1">
    <source>
        <dbReference type="SAM" id="MobiDB-lite"/>
    </source>
</evidence>
<comment type="caution">
    <text evidence="2">The sequence shown here is derived from an EMBL/GenBank/DDBJ whole genome shotgun (WGS) entry which is preliminary data.</text>
</comment>
<evidence type="ECO:0000313" key="3">
    <source>
        <dbReference type="Proteomes" id="UP001139485"/>
    </source>
</evidence>
<dbReference type="Proteomes" id="UP001139485">
    <property type="component" value="Unassembled WGS sequence"/>
</dbReference>
<gene>
    <name evidence="2" type="ORF">M8330_20135</name>
</gene>
<dbReference type="InterPro" id="IPR036614">
    <property type="entry name" value="RusA-like_sf"/>
</dbReference>
<dbReference type="AlphaFoldDB" id="A0A9X2DAZ2"/>
<dbReference type="EMBL" id="JAMOIL010000040">
    <property type="protein sequence ID" value="MCM0622603.1"/>
    <property type="molecule type" value="Genomic_DNA"/>
</dbReference>
<feature type="compositionally biased region" description="Low complexity" evidence="1">
    <location>
        <begin position="152"/>
        <end position="165"/>
    </location>
</feature>
<sequence>MTLPVEIVLPWKTPPTTANQALRSTKPKARALKVEQLLTEAMWAITAARPAPVHERVLVVLHFRPANNQQRDADGMFPLLKVVQDALVKKAILPGDHFKVAPAATCWIHDPVKGVRDGCMWVELAPAPAARESFPDGVVRPVHTTNQEAGPSTSTSTRTTEGTPQ</sequence>
<dbReference type="GO" id="GO:0006310">
    <property type="term" value="P:DNA recombination"/>
    <property type="evidence" value="ECO:0007669"/>
    <property type="project" value="InterPro"/>
</dbReference>
<protein>
    <submittedName>
        <fullName evidence="2">Uncharacterized protein</fullName>
    </submittedName>
</protein>
<dbReference type="RefSeq" id="WP_250828784.1">
    <property type="nucleotide sequence ID" value="NZ_JAMOIL010000040.1"/>
</dbReference>